<dbReference type="AlphaFoldDB" id="A0A8J5XAS6"/>
<dbReference type="OMA" id="ANKMITA"/>
<dbReference type="OrthoDB" id="430637at2759"/>
<evidence type="ECO:0000313" key="11">
    <source>
        <dbReference type="EMBL" id="KAG8465131.1"/>
    </source>
</evidence>
<comment type="subcellular location">
    <subcellularLocation>
        <location evidence="1">Membrane</location>
        <topology evidence="1">Single-pass type IV membrane protein</topology>
    </subcellularLocation>
</comment>
<evidence type="ECO:0000256" key="5">
    <source>
        <dbReference type="ARBA" id="ARBA00022927"/>
    </source>
</evidence>
<evidence type="ECO:0000256" key="7">
    <source>
        <dbReference type="ARBA" id="ARBA00023054"/>
    </source>
</evidence>
<comment type="caution">
    <text evidence="11">The sequence shown here is derived from an EMBL/GenBank/DDBJ whole genome shotgun (WGS) entry which is preliminary data.</text>
</comment>
<organism evidence="11 12">
    <name type="scientific">Diacronema lutheri</name>
    <name type="common">Unicellular marine alga</name>
    <name type="synonym">Monochrysis lutheri</name>
    <dbReference type="NCBI Taxonomy" id="2081491"/>
    <lineage>
        <taxon>Eukaryota</taxon>
        <taxon>Haptista</taxon>
        <taxon>Haptophyta</taxon>
        <taxon>Pavlovophyceae</taxon>
        <taxon>Pavlovales</taxon>
        <taxon>Pavlovaceae</taxon>
        <taxon>Diacronema</taxon>
    </lineage>
</organism>
<feature type="transmembrane region" description="Helical" evidence="10">
    <location>
        <begin position="87"/>
        <end position="106"/>
    </location>
</feature>
<dbReference type="CDD" id="cd15862">
    <property type="entry name" value="SNARE_Vti1"/>
    <property type="match status" value="1"/>
</dbReference>
<feature type="region of interest" description="Disordered" evidence="9">
    <location>
        <begin position="1"/>
        <end position="25"/>
    </location>
</feature>
<dbReference type="GO" id="GO:0031902">
    <property type="term" value="C:late endosome membrane"/>
    <property type="evidence" value="ECO:0007669"/>
    <property type="project" value="TreeGrafter"/>
</dbReference>
<keyword evidence="5" id="KW-0653">Protein transport</keyword>
<sequence length="107" mass="11544">MGASADEREALLGPEEARRGASSDRLKQAQRACADTEELGMSILDGLRSQRETLERSKQRLNGSSDSLARGSRLLRTMSIRASANKMITAAVGTVAGLALLILLCWR</sequence>
<dbReference type="PANTHER" id="PTHR21230">
    <property type="entry name" value="VESICLE TRANSPORT V-SNARE PROTEIN VTI1-RELATED"/>
    <property type="match status" value="1"/>
</dbReference>
<evidence type="ECO:0000256" key="3">
    <source>
        <dbReference type="ARBA" id="ARBA00022448"/>
    </source>
</evidence>
<dbReference type="GO" id="GO:0005484">
    <property type="term" value="F:SNAP receptor activity"/>
    <property type="evidence" value="ECO:0007669"/>
    <property type="project" value="TreeGrafter"/>
</dbReference>
<dbReference type="Pfam" id="PF12352">
    <property type="entry name" value="V-SNARE_C"/>
    <property type="match status" value="1"/>
</dbReference>
<evidence type="ECO:0000256" key="8">
    <source>
        <dbReference type="ARBA" id="ARBA00023136"/>
    </source>
</evidence>
<dbReference type="GO" id="GO:0006906">
    <property type="term" value="P:vesicle fusion"/>
    <property type="evidence" value="ECO:0007669"/>
    <property type="project" value="TreeGrafter"/>
</dbReference>
<evidence type="ECO:0000256" key="10">
    <source>
        <dbReference type="SAM" id="Phobius"/>
    </source>
</evidence>
<dbReference type="GO" id="GO:0012507">
    <property type="term" value="C:ER to Golgi transport vesicle membrane"/>
    <property type="evidence" value="ECO:0007669"/>
    <property type="project" value="TreeGrafter"/>
</dbReference>
<dbReference type="GO" id="GO:0005794">
    <property type="term" value="C:Golgi apparatus"/>
    <property type="evidence" value="ECO:0007669"/>
    <property type="project" value="TreeGrafter"/>
</dbReference>
<keyword evidence="8 10" id="KW-0472">Membrane</keyword>
<gene>
    <name evidence="11" type="ORF">KFE25_012494</name>
</gene>
<keyword evidence="7" id="KW-0175">Coiled coil</keyword>
<evidence type="ECO:0000256" key="2">
    <source>
        <dbReference type="ARBA" id="ARBA00006108"/>
    </source>
</evidence>
<dbReference type="SUPFAM" id="SSF58038">
    <property type="entry name" value="SNARE fusion complex"/>
    <property type="match status" value="1"/>
</dbReference>
<keyword evidence="12" id="KW-1185">Reference proteome</keyword>
<dbReference type="GO" id="GO:0000149">
    <property type="term" value="F:SNARE binding"/>
    <property type="evidence" value="ECO:0007669"/>
    <property type="project" value="TreeGrafter"/>
</dbReference>
<reference evidence="11" key="1">
    <citation type="submission" date="2021-05" db="EMBL/GenBank/DDBJ databases">
        <title>The genome of the haptophyte Pavlova lutheri (Diacronema luteri, Pavlovales) - a model for lipid biosynthesis in eukaryotic algae.</title>
        <authorList>
            <person name="Hulatt C.J."/>
            <person name="Posewitz M.C."/>
        </authorList>
    </citation>
    <scope>NUCLEOTIDE SEQUENCE</scope>
    <source>
        <strain evidence="11">NIVA-4/92</strain>
    </source>
</reference>
<evidence type="ECO:0000256" key="6">
    <source>
        <dbReference type="ARBA" id="ARBA00022989"/>
    </source>
</evidence>
<dbReference type="FunFam" id="1.20.5.110:FF:000002">
    <property type="entry name" value="Vesicle transport through interaction with t-SNAREsB"/>
    <property type="match status" value="1"/>
</dbReference>
<evidence type="ECO:0000256" key="4">
    <source>
        <dbReference type="ARBA" id="ARBA00022692"/>
    </source>
</evidence>
<dbReference type="EMBL" id="JAGTXO010000011">
    <property type="protein sequence ID" value="KAG8465131.1"/>
    <property type="molecule type" value="Genomic_DNA"/>
</dbReference>
<dbReference type="GO" id="GO:0015031">
    <property type="term" value="P:protein transport"/>
    <property type="evidence" value="ECO:0007669"/>
    <property type="project" value="UniProtKB-KW"/>
</dbReference>
<name>A0A8J5XAS6_DIALT</name>
<dbReference type="GO" id="GO:0031201">
    <property type="term" value="C:SNARE complex"/>
    <property type="evidence" value="ECO:0007669"/>
    <property type="project" value="TreeGrafter"/>
</dbReference>
<dbReference type="GO" id="GO:0005789">
    <property type="term" value="C:endoplasmic reticulum membrane"/>
    <property type="evidence" value="ECO:0007669"/>
    <property type="project" value="TreeGrafter"/>
</dbReference>
<dbReference type="Gene3D" id="1.20.5.110">
    <property type="match status" value="1"/>
</dbReference>
<evidence type="ECO:0000313" key="12">
    <source>
        <dbReference type="Proteomes" id="UP000751190"/>
    </source>
</evidence>
<comment type="similarity">
    <text evidence="2">Belongs to the VTI1 family.</text>
</comment>
<evidence type="ECO:0000256" key="9">
    <source>
        <dbReference type="SAM" id="MobiDB-lite"/>
    </source>
</evidence>
<dbReference type="PANTHER" id="PTHR21230:SF26">
    <property type="entry name" value="VESICLE TRANSPORT THROUGH INTERACTION WITH T-SNARES HOMOLOG 1A"/>
    <property type="match status" value="1"/>
</dbReference>
<proteinExistence type="inferred from homology"/>
<protein>
    <submittedName>
        <fullName evidence="11">Uncharacterized protein</fullName>
    </submittedName>
</protein>
<keyword evidence="6 10" id="KW-1133">Transmembrane helix</keyword>
<keyword evidence="3" id="KW-0813">Transport</keyword>
<keyword evidence="4 10" id="KW-0812">Transmembrane</keyword>
<dbReference type="Proteomes" id="UP000751190">
    <property type="component" value="Unassembled WGS sequence"/>
</dbReference>
<accession>A0A8J5XAS6</accession>
<evidence type="ECO:0000256" key="1">
    <source>
        <dbReference type="ARBA" id="ARBA00004211"/>
    </source>
</evidence>